<feature type="region of interest" description="Disordered" evidence="3">
    <location>
        <begin position="93"/>
        <end position="230"/>
    </location>
</feature>
<dbReference type="InterPro" id="IPR031311">
    <property type="entry name" value="CHIT_BIND_RR_consensus"/>
</dbReference>
<proteinExistence type="predicted"/>
<dbReference type="EMBL" id="CADEPI010000445">
    <property type="protein sequence ID" value="CAB3385975.1"/>
    <property type="molecule type" value="Genomic_DNA"/>
</dbReference>
<feature type="compositionally biased region" description="Low complexity" evidence="3">
    <location>
        <begin position="99"/>
        <end position="118"/>
    </location>
</feature>
<evidence type="ECO:0000256" key="2">
    <source>
        <dbReference type="PROSITE-ProRule" id="PRU00497"/>
    </source>
</evidence>
<dbReference type="PANTHER" id="PTHR10380:SF119">
    <property type="entry name" value="PROTEIN LETHAL(3)MALIGNANT BLOOD NEOPLASM 1"/>
    <property type="match status" value="1"/>
</dbReference>
<protein>
    <submittedName>
        <fullName evidence="5">Uncharacterized protein</fullName>
    </submittedName>
</protein>
<dbReference type="InterPro" id="IPR050468">
    <property type="entry name" value="Cuticle_Struct_Prot"/>
</dbReference>
<dbReference type="InterPro" id="IPR000618">
    <property type="entry name" value="Insect_cuticle"/>
</dbReference>
<dbReference type="OrthoDB" id="6362401at2759"/>
<evidence type="ECO:0000256" key="3">
    <source>
        <dbReference type="SAM" id="MobiDB-lite"/>
    </source>
</evidence>
<gene>
    <name evidence="5" type="ORF">CLODIP_2_CD09079</name>
</gene>
<dbReference type="GO" id="GO:0008010">
    <property type="term" value="F:structural constituent of chitin-based larval cuticle"/>
    <property type="evidence" value="ECO:0007669"/>
    <property type="project" value="TreeGrafter"/>
</dbReference>
<dbReference type="GO" id="GO:0062129">
    <property type="term" value="C:chitin-based extracellular matrix"/>
    <property type="evidence" value="ECO:0007669"/>
    <property type="project" value="TreeGrafter"/>
</dbReference>
<feature type="compositionally biased region" description="Low complexity" evidence="3">
    <location>
        <begin position="171"/>
        <end position="205"/>
    </location>
</feature>
<feature type="chain" id="PRO_5035731442" evidence="4">
    <location>
        <begin position="24"/>
        <end position="318"/>
    </location>
</feature>
<keyword evidence="4" id="KW-0732">Signal</keyword>
<evidence type="ECO:0000313" key="5">
    <source>
        <dbReference type="EMBL" id="CAB3385975.1"/>
    </source>
</evidence>
<dbReference type="Proteomes" id="UP000494165">
    <property type="component" value="Unassembled WGS sequence"/>
</dbReference>
<dbReference type="PROSITE" id="PS00233">
    <property type="entry name" value="CHIT_BIND_RR_1"/>
    <property type="match status" value="1"/>
</dbReference>
<dbReference type="AlphaFoldDB" id="A0A8S1E1E4"/>
<dbReference type="Pfam" id="PF00379">
    <property type="entry name" value="Chitin_bind_4"/>
    <property type="match status" value="2"/>
</dbReference>
<dbReference type="PANTHER" id="PTHR10380">
    <property type="entry name" value="CUTICLE PROTEIN"/>
    <property type="match status" value="1"/>
</dbReference>
<evidence type="ECO:0000256" key="4">
    <source>
        <dbReference type="SAM" id="SignalP"/>
    </source>
</evidence>
<name>A0A8S1E1E4_9INSE</name>
<organism evidence="5 6">
    <name type="scientific">Cloeon dipterum</name>
    <dbReference type="NCBI Taxonomy" id="197152"/>
    <lineage>
        <taxon>Eukaryota</taxon>
        <taxon>Metazoa</taxon>
        <taxon>Ecdysozoa</taxon>
        <taxon>Arthropoda</taxon>
        <taxon>Hexapoda</taxon>
        <taxon>Insecta</taxon>
        <taxon>Pterygota</taxon>
        <taxon>Palaeoptera</taxon>
        <taxon>Ephemeroptera</taxon>
        <taxon>Pisciforma</taxon>
        <taxon>Baetidae</taxon>
        <taxon>Cloeon</taxon>
    </lineage>
</organism>
<dbReference type="PROSITE" id="PS51155">
    <property type="entry name" value="CHIT_BIND_RR_2"/>
    <property type="match status" value="2"/>
</dbReference>
<evidence type="ECO:0000313" key="6">
    <source>
        <dbReference type="Proteomes" id="UP000494165"/>
    </source>
</evidence>
<feature type="signal peptide" evidence="4">
    <location>
        <begin position="1"/>
        <end position="23"/>
    </location>
</feature>
<keyword evidence="1 2" id="KW-0193">Cuticle</keyword>
<keyword evidence="6" id="KW-1185">Reference proteome</keyword>
<evidence type="ECO:0000256" key="1">
    <source>
        <dbReference type="ARBA" id="ARBA00022460"/>
    </source>
</evidence>
<comment type="caution">
    <text evidence="5">The sequence shown here is derived from an EMBL/GenBank/DDBJ whole genome shotgun (WGS) entry which is preliminary data.</text>
</comment>
<reference evidence="5 6" key="1">
    <citation type="submission" date="2020-04" db="EMBL/GenBank/DDBJ databases">
        <authorList>
            <person name="Alioto T."/>
            <person name="Alioto T."/>
            <person name="Gomez Garrido J."/>
        </authorList>
    </citation>
    <scope>NUCLEOTIDE SEQUENCE [LARGE SCALE GENOMIC DNA]</scope>
</reference>
<accession>A0A8S1E1E4</accession>
<sequence length="318" mass="34325">MMMSPVRAWLLVVLCCAVWSCRAQTSEEDLKRPYSFGFTIENMQHRQEMKDSNGIITGEYGFVTADGWYRTTYYATDKDGKFKITGRKKTRVGPPVFPVQPAVTTRRPTTTVSTTTQRTPPPQPGGIPGCAGCIIPTTTPAAPSGFKPSSFRPSSPYPASSGPLAPTNPPSVTISSSAVSSSSSSSSSSNSQSNNNNQFSTTSTFVQQGGNNGGGGNRPSQVQGGQGDGVSGGLNYRFSYTAGYHGHQETGLNTGVKTGEYFVNTRDGIKHKVTYEADSNGFRPRISQVRIPPNETPQEDTEKLAGLKGYEFVWFKRR</sequence>